<sequence>MAENLLDGPPNPKRAKLSSPGFSANDSTAGSRGAVTPIRKRTDRAGSPEQVRQPVPLAPRRRVEVRRRTVTGPDWGSTCPMHSASPPPISPPRGDASGTPEGKK</sequence>
<feature type="compositionally biased region" description="Polar residues" evidence="1">
    <location>
        <begin position="20"/>
        <end position="30"/>
    </location>
</feature>
<gene>
    <name evidence="2" type="ORF">P7K49_022897</name>
</gene>
<organism evidence="2 3">
    <name type="scientific">Saguinus oedipus</name>
    <name type="common">Cotton-top tamarin</name>
    <name type="synonym">Oedipomidas oedipus</name>
    <dbReference type="NCBI Taxonomy" id="9490"/>
    <lineage>
        <taxon>Eukaryota</taxon>
        <taxon>Metazoa</taxon>
        <taxon>Chordata</taxon>
        <taxon>Craniata</taxon>
        <taxon>Vertebrata</taxon>
        <taxon>Euteleostomi</taxon>
        <taxon>Mammalia</taxon>
        <taxon>Eutheria</taxon>
        <taxon>Euarchontoglires</taxon>
        <taxon>Primates</taxon>
        <taxon>Haplorrhini</taxon>
        <taxon>Platyrrhini</taxon>
        <taxon>Cebidae</taxon>
        <taxon>Callitrichinae</taxon>
        <taxon>Saguinus</taxon>
    </lineage>
</organism>
<protein>
    <submittedName>
        <fullName evidence="2">Uncharacterized protein</fullName>
    </submittedName>
</protein>
<evidence type="ECO:0000313" key="3">
    <source>
        <dbReference type="Proteomes" id="UP001266305"/>
    </source>
</evidence>
<comment type="caution">
    <text evidence="2">The sequence shown here is derived from an EMBL/GenBank/DDBJ whole genome shotgun (WGS) entry which is preliminary data.</text>
</comment>
<evidence type="ECO:0000256" key="1">
    <source>
        <dbReference type="SAM" id="MobiDB-lite"/>
    </source>
</evidence>
<feature type="region of interest" description="Disordered" evidence="1">
    <location>
        <begin position="1"/>
        <end position="104"/>
    </location>
</feature>
<keyword evidence="3" id="KW-1185">Reference proteome</keyword>
<feature type="compositionally biased region" description="Basic residues" evidence="1">
    <location>
        <begin position="59"/>
        <end position="69"/>
    </location>
</feature>
<name>A0ABQ9UKR1_SAGOE</name>
<dbReference type="Proteomes" id="UP001266305">
    <property type="component" value="Unassembled WGS sequence"/>
</dbReference>
<accession>A0ABQ9UKR1</accession>
<reference evidence="2 3" key="1">
    <citation type="submission" date="2023-05" db="EMBL/GenBank/DDBJ databases">
        <title>B98-5 Cell Line De Novo Hybrid Assembly: An Optical Mapping Approach.</title>
        <authorList>
            <person name="Kananen K."/>
            <person name="Auerbach J.A."/>
            <person name="Kautto E."/>
            <person name="Blachly J.S."/>
        </authorList>
    </citation>
    <scope>NUCLEOTIDE SEQUENCE [LARGE SCALE GENOMIC DNA]</scope>
    <source>
        <strain evidence="2">B95-8</strain>
        <tissue evidence="2">Cell line</tissue>
    </source>
</reference>
<proteinExistence type="predicted"/>
<dbReference type="EMBL" id="JASSZA010000011">
    <property type="protein sequence ID" value="KAK2097446.1"/>
    <property type="molecule type" value="Genomic_DNA"/>
</dbReference>
<evidence type="ECO:0000313" key="2">
    <source>
        <dbReference type="EMBL" id="KAK2097446.1"/>
    </source>
</evidence>